<evidence type="ECO:0000313" key="4">
    <source>
        <dbReference type="Proteomes" id="UP001596481"/>
    </source>
</evidence>
<proteinExistence type="predicted"/>
<feature type="transmembrane region" description="Helical" evidence="1">
    <location>
        <begin position="43"/>
        <end position="60"/>
    </location>
</feature>
<dbReference type="Proteomes" id="UP001596481">
    <property type="component" value="Unassembled WGS sequence"/>
</dbReference>
<dbReference type="RefSeq" id="WP_390221219.1">
    <property type="nucleotide sequence ID" value="NZ_JBHTAA010000001.1"/>
</dbReference>
<accession>A0ABD5Z9S8</accession>
<name>A0ABD5Z9S8_9EURY</name>
<evidence type="ECO:0000259" key="2">
    <source>
        <dbReference type="Pfam" id="PF26238"/>
    </source>
</evidence>
<comment type="caution">
    <text evidence="3">The sequence shown here is derived from an EMBL/GenBank/DDBJ whole genome shotgun (WGS) entry which is preliminary data.</text>
</comment>
<sequence>MPRHGVSLGIHTFEPLLTASGAVPIAFLTILCGILGFIVWTPYGVVLGALPPAVVFFLSYNDQQLQNLSLPELPSACPTAPLSLDNRNDLVNALESADVLTTDSSGKMSVSSEFKSEWRGRMVDMGGRDQDSAALATLLGVHPARVELDWEADKLVATLDGGSVGQWSSRAAFVADLTAVATFRRQYPAWWRLSTADRNRVLGALRLSLQRCPTCDGRIDVTTSLVETDPTDEELARPDSSAQHVTATCLGCESHLFDSVISVTNQPAGTDAEAGTAPQSQ</sequence>
<feature type="transmembrane region" description="Helical" evidence="1">
    <location>
        <begin position="12"/>
        <end position="37"/>
    </location>
</feature>
<dbReference type="Pfam" id="PF26238">
    <property type="entry name" value="DUF8054_M"/>
    <property type="match status" value="1"/>
</dbReference>
<keyword evidence="4" id="KW-1185">Reference proteome</keyword>
<dbReference type="EMBL" id="JBHTAA010000001">
    <property type="protein sequence ID" value="MFC7201917.1"/>
    <property type="molecule type" value="Genomic_DNA"/>
</dbReference>
<organism evidence="3 4">
    <name type="scientific">Haloferax namakaokahaiae</name>
    <dbReference type="NCBI Taxonomy" id="1748331"/>
    <lineage>
        <taxon>Archaea</taxon>
        <taxon>Methanobacteriati</taxon>
        <taxon>Methanobacteriota</taxon>
        <taxon>Stenosarchaea group</taxon>
        <taxon>Halobacteria</taxon>
        <taxon>Halobacteriales</taxon>
        <taxon>Haloferacaceae</taxon>
        <taxon>Haloferax</taxon>
    </lineage>
</organism>
<feature type="domain" description="DUF8054" evidence="2">
    <location>
        <begin position="89"/>
        <end position="207"/>
    </location>
</feature>
<reference evidence="3 4" key="1">
    <citation type="journal article" date="2019" name="Int. J. Syst. Evol. Microbiol.">
        <title>The Global Catalogue of Microorganisms (GCM) 10K type strain sequencing project: providing services to taxonomists for standard genome sequencing and annotation.</title>
        <authorList>
            <consortium name="The Broad Institute Genomics Platform"/>
            <consortium name="The Broad Institute Genome Sequencing Center for Infectious Disease"/>
            <person name="Wu L."/>
            <person name="Ma J."/>
        </authorList>
    </citation>
    <scope>NUCLEOTIDE SEQUENCE [LARGE SCALE GENOMIC DNA]</scope>
    <source>
        <strain evidence="3 4">DSM 29988</strain>
    </source>
</reference>
<protein>
    <recommendedName>
        <fullName evidence="2">DUF8054 domain-containing protein</fullName>
    </recommendedName>
</protein>
<dbReference type="InterPro" id="IPR058775">
    <property type="entry name" value="DUF8054_M"/>
</dbReference>
<dbReference type="AlphaFoldDB" id="A0ABD5Z9S8"/>
<gene>
    <name evidence="3" type="ORF">ACFQJC_00165</name>
</gene>
<keyword evidence="1" id="KW-0812">Transmembrane</keyword>
<evidence type="ECO:0000313" key="3">
    <source>
        <dbReference type="EMBL" id="MFC7201917.1"/>
    </source>
</evidence>
<evidence type="ECO:0000256" key="1">
    <source>
        <dbReference type="SAM" id="Phobius"/>
    </source>
</evidence>
<keyword evidence="1" id="KW-0472">Membrane</keyword>
<keyword evidence="1" id="KW-1133">Transmembrane helix</keyword>